<evidence type="ECO:0000259" key="15">
    <source>
        <dbReference type="PROSITE" id="PS51726"/>
    </source>
</evidence>
<dbReference type="GO" id="GO:0003682">
    <property type="term" value="F:chromatin binding"/>
    <property type="evidence" value="ECO:0007669"/>
    <property type="project" value="TreeGrafter"/>
</dbReference>
<protein>
    <recommendedName>
        <fullName evidence="3 14">Histone acetyltransferase</fullName>
        <ecNumber evidence="3 14">2.3.1.48</ecNumber>
    </recommendedName>
</protein>
<dbReference type="PANTHER" id="PTHR10615:SF161">
    <property type="entry name" value="HISTONE ACETYLTRANSFERASE KAT7"/>
    <property type="match status" value="1"/>
</dbReference>
<dbReference type="InterPro" id="IPR002515">
    <property type="entry name" value="Znf_C2H2C"/>
</dbReference>
<dbReference type="InterPro" id="IPR050603">
    <property type="entry name" value="MYST_HAT"/>
</dbReference>
<comment type="subcellular location">
    <subcellularLocation>
        <location evidence="1 14">Nucleus</location>
    </subcellularLocation>
</comment>
<dbReference type="Gene3D" id="3.40.630.30">
    <property type="match status" value="1"/>
</dbReference>
<dbReference type="SUPFAM" id="SSF103637">
    <property type="entry name" value="CCHHC domain"/>
    <property type="match status" value="1"/>
</dbReference>
<evidence type="ECO:0000256" key="5">
    <source>
        <dbReference type="ARBA" id="ARBA00022723"/>
    </source>
</evidence>
<dbReference type="PROSITE" id="PS51726">
    <property type="entry name" value="MYST_HAT"/>
    <property type="match status" value="1"/>
</dbReference>
<evidence type="ECO:0000256" key="11">
    <source>
        <dbReference type="ARBA" id="ARBA00023163"/>
    </source>
</evidence>
<reference evidence="17" key="1">
    <citation type="submission" date="2016-11" db="UniProtKB">
        <authorList>
            <consortium name="WormBaseParasite"/>
        </authorList>
    </citation>
    <scope>IDENTIFICATION</scope>
</reference>
<dbReference type="WBParaSite" id="maker-uti_cns_0001928-snap-gene-0.13-mRNA-1">
    <property type="protein sequence ID" value="maker-uti_cns_0001928-snap-gene-0.13-mRNA-1"/>
    <property type="gene ID" value="maker-uti_cns_0001928-snap-gene-0.13"/>
</dbReference>
<keyword evidence="10" id="KW-0805">Transcription regulation</keyword>
<dbReference type="PROSITE" id="PS51802">
    <property type="entry name" value="ZF_CCHHC"/>
    <property type="match status" value="1"/>
</dbReference>
<keyword evidence="16" id="KW-1185">Reference proteome</keyword>
<evidence type="ECO:0000313" key="17">
    <source>
        <dbReference type="WBParaSite" id="maker-uti_cns_0001928-snap-gene-0.13-mRNA-1"/>
    </source>
</evidence>
<dbReference type="GO" id="GO:0006357">
    <property type="term" value="P:regulation of transcription by RNA polymerase II"/>
    <property type="evidence" value="ECO:0007669"/>
    <property type="project" value="TreeGrafter"/>
</dbReference>
<evidence type="ECO:0000256" key="1">
    <source>
        <dbReference type="ARBA" id="ARBA00004123"/>
    </source>
</evidence>
<evidence type="ECO:0000256" key="2">
    <source>
        <dbReference type="ARBA" id="ARBA00010107"/>
    </source>
</evidence>
<dbReference type="InterPro" id="IPR036060">
    <property type="entry name" value="Znf_C2H2C_sf"/>
</dbReference>
<dbReference type="InterPro" id="IPR036388">
    <property type="entry name" value="WH-like_DNA-bd_sf"/>
</dbReference>
<keyword evidence="7" id="KW-0862">Zinc</keyword>
<keyword evidence="4" id="KW-0808">Transferase</keyword>
<dbReference type="FunFam" id="1.10.10.10:FF:000022">
    <property type="entry name" value="Histone acetyltransferase"/>
    <property type="match status" value="1"/>
</dbReference>
<dbReference type="Pfam" id="PF17772">
    <property type="entry name" value="zf-MYST"/>
    <property type="match status" value="1"/>
</dbReference>
<keyword evidence="11" id="KW-0804">Transcription</keyword>
<dbReference type="GO" id="GO:0010484">
    <property type="term" value="F:histone H3 acetyltransferase activity"/>
    <property type="evidence" value="ECO:0007669"/>
    <property type="project" value="TreeGrafter"/>
</dbReference>
<dbReference type="InterPro" id="IPR016181">
    <property type="entry name" value="Acyl_CoA_acyltransferase"/>
</dbReference>
<dbReference type="Pfam" id="PF01853">
    <property type="entry name" value="MOZ_SAS"/>
    <property type="match status" value="1"/>
</dbReference>
<keyword evidence="5" id="KW-0479">Metal-binding</keyword>
<dbReference type="PANTHER" id="PTHR10615">
    <property type="entry name" value="HISTONE ACETYLTRANSFERASE"/>
    <property type="match status" value="1"/>
</dbReference>
<evidence type="ECO:0000256" key="8">
    <source>
        <dbReference type="ARBA" id="ARBA00022853"/>
    </source>
</evidence>
<keyword evidence="8" id="KW-0156">Chromatin regulator</keyword>
<dbReference type="Gene3D" id="4.10.320.30">
    <property type="match status" value="1"/>
</dbReference>
<sequence length="372" mass="42205">MNAFQSMAASTNRCPVKGCDSRGHVNPSISQHCTLTACPAYRDRTGQPCEPDLSRVPLENRQSLQLFREAQNALASDTEQDMLAHWRMLPSEYQVEQVAIGNALLDVWYKSCLPADLACVPVLHYCEFCLACFTQRLSLTRHSRKCACRHPPGVEVYREGQVSLFEVDGRHFRAYCQSLCRLAKFFIRHKTLVEGVEAFVFYVLTEADQTGCRLIGYFSKEKRSLLNYNLSCLLVFPNHMRKGFGFLLIDLSYRISQLEGSVGSPERPLSDAGLAAYRKYWTRALLTRLLEHQGTDISVRDLSQETGIHANDIVSTLQSLELLKYWRGEHFILADKNRLRQKLSACLSTYMRLADPACLSWRPADYLTGGTA</sequence>
<dbReference type="Pfam" id="PF01530">
    <property type="entry name" value="zf-C2HC"/>
    <property type="match status" value="1"/>
</dbReference>
<proteinExistence type="inferred from homology"/>
<feature type="domain" description="MYST-type HAT" evidence="15">
    <location>
        <begin position="90"/>
        <end position="363"/>
    </location>
</feature>
<evidence type="ECO:0000256" key="13">
    <source>
        <dbReference type="PIRSR" id="PIRSR602717-51"/>
    </source>
</evidence>
<keyword evidence="12 14" id="KW-0539">Nucleus</keyword>
<dbReference type="EC" id="2.3.1.48" evidence="3 14"/>
<dbReference type="InterPro" id="IPR002717">
    <property type="entry name" value="HAT_MYST-type"/>
</dbReference>
<dbReference type="GO" id="GO:0010485">
    <property type="term" value="F:histone H4 acetyltransferase activity"/>
    <property type="evidence" value="ECO:0007669"/>
    <property type="project" value="TreeGrafter"/>
</dbReference>
<dbReference type="GO" id="GO:0036409">
    <property type="term" value="C:histone H3-K14 acetyltransferase complex"/>
    <property type="evidence" value="ECO:0007669"/>
    <property type="project" value="TreeGrafter"/>
</dbReference>
<dbReference type="Gene3D" id="1.10.10.10">
    <property type="entry name" value="Winged helix-like DNA-binding domain superfamily/Winged helix DNA-binding domain"/>
    <property type="match status" value="1"/>
</dbReference>
<evidence type="ECO:0000256" key="9">
    <source>
        <dbReference type="ARBA" id="ARBA00022990"/>
    </source>
</evidence>
<organism evidence="16 17">
    <name type="scientific">Macrostomum lignano</name>
    <dbReference type="NCBI Taxonomy" id="282301"/>
    <lineage>
        <taxon>Eukaryota</taxon>
        <taxon>Metazoa</taxon>
        <taxon>Spiralia</taxon>
        <taxon>Lophotrochozoa</taxon>
        <taxon>Platyhelminthes</taxon>
        <taxon>Rhabditophora</taxon>
        <taxon>Macrostomorpha</taxon>
        <taxon>Macrostomida</taxon>
        <taxon>Macrostomidae</taxon>
        <taxon>Macrostomum</taxon>
    </lineage>
</organism>
<dbReference type="InterPro" id="IPR040706">
    <property type="entry name" value="Zf-MYST"/>
</dbReference>
<evidence type="ECO:0000256" key="14">
    <source>
        <dbReference type="RuleBase" id="RU361211"/>
    </source>
</evidence>
<dbReference type="GO" id="GO:0008270">
    <property type="term" value="F:zinc ion binding"/>
    <property type="evidence" value="ECO:0007669"/>
    <property type="project" value="UniProtKB-KW"/>
</dbReference>
<dbReference type="SUPFAM" id="SSF55729">
    <property type="entry name" value="Acyl-CoA N-acyltransferases (Nat)"/>
    <property type="match status" value="1"/>
</dbReference>
<evidence type="ECO:0000256" key="10">
    <source>
        <dbReference type="ARBA" id="ARBA00023015"/>
    </source>
</evidence>
<evidence type="ECO:0000256" key="4">
    <source>
        <dbReference type="ARBA" id="ARBA00022679"/>
    </source>
</evidence>
<comment type="catalytic activity">
    <reaction evidence="14">
        <text>L-lysyl-[protein] + acetyl-CoA = N(6)-acetyl-L-lysyl-[protein] + CoA + H(+)</text>
        <dbReference type="Rhea" id="RHEA:45948"/>
        <dbReference type="Rhea" id="RHEA-COMP:9752"/>
        <dbReference type="Rhea" id="RHEA-COMP:10731"/>
        <dbReference type="ChEBI" id="CHEBI:15378"/>
        <dbReference type="ChEBI" id="CHEBI:29969"/>
        <dbReference type="ChEBI" id="CHEBI:57287"/>
        <dbReference type="ChEBI" id="CHEBI:57288"/>
        <dbReference type="ChEBI" id="CHEBI:61930"/>
        <dbReference type="EC" id="2.3.1.48"/>
    </reaction>
</comment>
<evidence type="ECO:0000313" key="16">
    <source>
        <dbReference type="Proteomes" id="UP000095280"/>
    </source>
</evidence>
<accession>A0A1I8GHR4</accession>
<dbReference type="Proteomes" id="UP000095280">
    <property type="component" value="Unplaced"/>
</dbReference>
<name>A0A1I8GHR4_9PLAT</name>
<comment type="similarity">
    <text evidence="2 14">Belongs to the MYST (SAS/MOZ) family.</text>
</comment>
<dbReference type="AlphaFoldDB" id="A0A1I8GHR4"/>
<keyword evidence="6" id="KW-0863">Zinc-finger</keyword>
<dbReference type="GO" id="GO:0003712">
    <property type="term" value="F:transcription coregulator activity"/>
    <property type="evidence" value="ECO:0007669"/>
    <property type="project" value="TreeGrafter"/>
</dbReference>
<evidence type="ECO:0000256" key="6">
    <source>
        <dbReference type="ARBA" id="ARBA00022771"/>
    </source>
</evidence>
<dbReference type="Gene3D" id="3.30.60.60">
    <property type="entry name" value="N-acetyl transferase-like"/>
    <property type="match status" value="1"/>
</dbReference>
<feature type="active site" description="Proton donor/acceptor" evidence="13">
    <location>
        <position position="266"/>
    </location>
</feature>
<evidence type="ECO:0000256" key="3">
    <source>
        <dbReference type="ARBA" id="ARBA00013184"/>
    </source>
</evidence>
<evidence type="ECO:0000256" key="7">
    <source>
        <dbReference type="ARBA" id="ARBA00022833"/>
    </source>
</evidence>
<keyword evidence="9" id="KW-0007">Acetylation</keyword>
<evidence type="ECO:0000256" key="12">
    <source>
        <dbReference type="ARBA" id="ARBA00023242"/>
    </source>
</evidence>